<reference evidence="2 3" key="1">
    <citation type="journal article" date="2015" name="Parasit. Vectors">
        <title>Draft genome of the scabies mite.</title>
        <authorList>
            <person name="Rider S.D.Jr."/>
            <person name="Morgan M.S."/>
            <person name="Arlian L.G."/>
        </authorList>
    </citation>
    <scope>NUCLEOTIDE SEQUENCE [LARGE SCALE GENOMIC DNA]</scope>
    <source>
        <strain evidence="2">Arlian Lab</strain>
    </source>
</reference>
<dbReference type="EMBL" id="JXLN01010424">
    <property type="protein sequence ID" value="KPM05700.1"/>
    <property type="molecule type" value="Genomic_DNA"/>
</dbReference>
<dbReference type="OrthoDB" id="5815793at2759"/>
<feature type="compositionally biased region" description="Low complexity" evidence="1">
    <location>
        <begin position="79"/>
        <end position="88"/>
    </location>
</feature>
<feature type="compositionally biased region" description="Polar residues" evidence="1">
    <location>
        <begin position="258"/>
        <end position="270"/>
    </location>
</feature>
<feature type="compositionally biased region" description="Polar residues" evidence="1">
    <location>
        <begin position="109"/>
        <end position="123"/>
    </location>
</feature>
<feature type="region of interest" description="Disordered" evidence="1">
    <location>
        <begin position="234"/>
        <end position="374"/>
    </location>
</feature>
<feature type="compositionally biased region" description="Polar residues" evidence="1">
    <location>
        <begin position="130"/>
        <end position="139"/>
    </location>
</feature>
<evidence type="ECO:0000256" key="1">
    <source>
        <dbReference type="SAM" id="MobiDB-lite"/>
    </source>
</evidence>
<feature type="compositionally biased region" description="Polar residues" evidence="1">
    <location>
        <begin position="343"/>
        <end position="352"/>
    </location>
</feature>
<name>A0A132A5J6_SARSC</name>
<evidence type="ECO:0000313" key="3">
    <source>
        <dbReference type="Proteomes" id="UP000616769"/>
    </source>
</evidence>
<sequence>MNLNSEENSGNVLSALEKLIEKNFDTKSRRSQQTGILQRLGIDEEVFPPWQNLAPSPISSSISPSMMAAWNPINGMDFSRSSSSNSSNHSRHNSGTPITAIPQLRYRRNSSSTQKDKNLSNPISLAKIATESNGSFSTQETEEESCDDSNSECGNNSSSRRQMCQVKKRSSRNSSPRSSSSTLNSKSRLNFPISTMLSSPIPARPTSASSTASSVSPSLTPSHISAELLNRLTPNSHRSAGETDDDNDQLGSPVFKKTNFNEAIGNNSKLNGINNEGDESDEESDASGANLQFPVNNGPQQNGDKNPTHHPLMQLQKLLDKTNTSGRRSLSKSSNRRSKQDWNDSGSTKSPEPSSPRDYLASANVPASPKSDQDIPSLKCAFCDTLISSRNTYRSHLAKVHLQIRDMAEVSAISDEELLVLVLAKSSNLSLMNSLASSVAQATANQNVDKGTAQKSSGKDSSKRKFSRTNHHHNNNDVDFNDSMGVGQASSKSPSPQLETSQSKFLKYTELAKQLSSKYA</sequence>
<gene>
    <name evidence="2" type="ORF">QR98_0041690</name>
</gene>
<feature type="compositionally biased region" description="Low complexity" evidence="1">
    <location>
        <begin position="172"/>
        <end position="190"/>
    </location>
</feature>
<accession>A0A132A5J6</accession>
<feature type="compositionally biased region" description="Polar residues" evidence="1">
    <location>
        <begin position="488"/>
        <end position="503"/>
    </location>
</feature>
<feature type="region of interest" description="Disordered" evidence="1">
    <location>
        <begin position="444"/>
        <end position="503"/>
    </location>
</feature>
<feature type="compositionally biased region" description="Low complexity" evidence="1">
    <location>
        <begin position="198"/>
        <end position="220"/>
    </location>
</feature>
<dbReference type="InterPro" id="IPR013087">
    <property type="entry name" value="Znf_C2H2_type"/>
</dbReference>
<organism evidence="2 3">
    <name type="scientific">Sarcoptes scabiei</name>
    <name type="common">Itch mite</name>
    <name type="synonym">Acarus scabiei</name>
    <dbReference type="NCBI Taxonomy" id="52283"/>
    <lineage>
        <taxon>Eukaryota</taxon>
        <taxon>Metazoa</taxon>
        <taxon>Ecdysozoa</taxon>
        <taxon>Arthropoda</taxon>
        <taxon>Chelicerata</taxon>
        <taxon>Arachnida</taxon>
        <taxon>Acari</taxon>
        <taxon>Acariformes</taxon>
        <taxon>Sarcoptiformes</taxon>
        <taxon>Astigmata</taxon>
        <taxon>Psoroptidia</taxon>
        <taxon>Sarcoptoidea</taxon>
        <taxon>Sarcoptidae</taxon>
        <taxon>Sarcoptinae</taxon>
        <taxon>Sarcoptes</taxon>
    </lineage>
</organism>
<dbReference type="Proteomes" id="UP000616769">
    <property type="component" value="Unassembled WGS sequence"/>
</dbReference>
<proteinExistence type="predicted"/>
<feature type="compositionally biased region" description="Basic residues" evidence="1">
    <location>
        <begin position="464"/>
        <end position="473"/>
    </location>
</feature>
<evidence type="ECO:0000313" key="2">
    <source>
        <dbReference type="EMBL" id="KPM05700.1"/>
    </source>
</evidence>
<protein>
    <submittedName>
        <fullName evidence="2">Uncharacterized protein</fullName>
    </submittedName>
</protein>
<feature type="compositionally biased region" description="Polar residues" evidence="1">
    <location>
        <begin position="293"/>
        <end position="305"/>
    </location>
</feature>
<feature type="compositionally biased region" description="Polar residues" evidence="1">
    <location>
        <begin position="444"/>
        <end position="456"/>
    </location>
</feature>
<dbReference type="VEuPathDB" id="VectorBase:SSCA005326"/>
<feature type="compositionally biased region" description="Acidic residues" evidence="1">
    <location>
        <begin position="140"/>
        <end position="150"/>
    </location>
</feature>
<comment type="caution">
    <text evidence="2">The sequence shown here is derived from an EMBL/GenBank/DDBJ whole genome shotgun (WGS) entry which is preliminary data.</text>
</comment>
<feature type="region of interest" description="Disordered" evidence="1">
    <location>
        <begin position="79"/>
        <end position="220"/>
    </location>
</feature>
<dbReference type="PROSITE" id="PS00028">
    <property type="entry name" value="ZINC_FINGER_C2H2_1"/>
    <property type="match status" value="1"/>
</dbReference>
<dbReference type="AlphaFoldDB" id="A0A132A5J6"/>
<feature type="compositionally biased region" description="Acidic residues" evidence="1">
    <location>
        <begin position="276"/>
        <end position="285"/>
    </location>
</feature>